<feature type="compositionally biased region" description="Polar residues" evidence="11">
    <location>
        <begin position="432"/>
        <end position="442"/>
    </location>
</feature>
<feature type="domain" description="G-protein coupled receptors family 2 profile 1" evidence="13">
    <location>
        <begin position="29"/>
        <end position="105"/>
    </location>
</feature>
<feature type="transmembrane region" description="Helical" evidence="12">
    <location>
        <begin position="119"/>
        <end position="142"/>
    </location>
</feature>
<dbReference type="SUPFAM" id="SSF81321">
    <property type="entry name" value="Family A G protein-coupled receptor-like"/>
    <property type="match status" value="1"/>
</dbReference>
<evidence type="ECO:0000256" key="5">
    <source>
        <dbReference type="ARBA" id="ARBA00022989"/>
    </source>
</evidence>
<keyword evidence="5 12" id="KW-1133">Transmembrane helix</keyword>
<dbReference type="InterPro" id="IPR001879">
    <property type="entry name" value="GPCR_2_extracellular_dom"/>
</dbReference>
<dbReference type="RefSeq" id="XP_035661818.1">
    <property type="nucleotide sequence ID" value="XM_035805925.1"/>
</dbReference>
<dbReference type="PROSITE" id="PS50261">
    <property type="entry name" value="G_PROTEIN_RECEP_F2_4"/>
    <property type="match status" value="1"/>
</dbReference>
<evidence type="ECO:0000256" key="10">
    <source>
        <dbReference type="ARBA" id="ARBA00023224"/>
    </source>
</evidence>
<evidence type="ECO:0000256" key="4">
    <source>
        <dbReference type="ARBA" id="ARBA00022692"/>
    </source>
</evidence>
<reference evidence="15" key="1">
    <citation type="journal article" date="2020" name="Nat. Ecol. Evol.">
        <title>Deeply conserved synteny resolves early events in vertebrate evolution.</title>
        <authorList>
            <person name="Simakov O."/>
            <person name="Marletaz F."/>
            <person name="Yue J.X."/>
            <person name="O'Connell B."/>
            <person name="Jenkins J."/>
            <person name="Brandt A."/>
            <person name="Calef R."/>
            <person name="Tung C.H."/>
            <person name="Huang T.K."/>
            <person name="Schmutz J."/>
            <person name="Satoh N."/>
            <person name="Yu J.K."/>
            <person name="Putnam N.H."/>
            <person name="Green R.E."/>
            <person name="Rokhsar D.S."/>
        </authorList>
    </citation>
    <scope>NUCLEOTIDE SEQUENCE [LARGE SCALE GENOMIC DNA]</scope>
    <source>
        <strain evidence="15">S238N-H82</strain>
    </source>
</reference>
<keyword evidence="6" id="KW-0297">G-protein coupled receptor</keyword>
<dbReference type="GO" id="GO:0008528">
    <property type="term" value="F:G protein-coupled peptide receptor activity"/>
    <property type="evidence" value="ECO:0000318"/>
    <property type="project" value="GO_Central"/>
</dbReference>
<dbReference type="Gene3D" id="4.10.1240.10">
    <property type="entry name" value="GPCR, family 2, extracellular hormone receptor domain"/>
    <property type="match status" value="1"/>
</dbReference>
<evidence type="ECO:0000256" key="9">
    <source>
        <dbReference type="ARBA" id="ARBA00023180"/>
    </source>
</evidence>
<protein>
    <submittedName>
        <fullName evidence="16">Diuretic hormone receptor-like</fullName>
    </submittedName>
</protein>
<proteinExistence type="inferred from homology"/>
<dbReference type="PANTHER" id="PTHR45620">
    <property type="entry name" value="PDF RECEPTOR-LIKE PROTEIN-RELATED"/>
    <property type="match status" value="1"/>
</dbReference>
<feature type="transmembrane region" description="Helical" evidence="12">
    <location>
        <begin position="378"/>
        <end position="400"/>
    </location>
</feature>
<feature type="transmembrane region" description="Helical" evidence="12">
    <location>
        <begin position="154"/>
        <end position="174"/>
    </location>
</feature>
<feature type="compositionally biased region" description="Basic and acidic residues" evidence="11">
    <location>
        <begin position="445"/>
        <end position="460"/>
    </location>
</feature>
<evidence type="ECO:0000256" key="8">
    <source>
        <dbReference type="ARBA" id="ARBA00023170"/>
    </source>
</evidence>
<dbReference type="GO" id="GO:0007166">
    <property type="term" value="P:cell surface receptor signaling pathway"/>
    <property type="evidence" value="ECO:0007669"/>
    <property type="project" value="InterPro"/>
</dbReference>
<dbReference type="GO" id="GO:0007188">
    <property type="term" value="P:adenylate cyclase-modulating G protein-coupled receptor signaling pathway"/>
    <property type="evidence" value="ECO:0000318"/>
    <property type="project" value="GO_Central"/>
</dbReference>
<feature type="region of interest" description="Disordered" evidence="11">
    <location>
        <begin position="432"/>
        <end position="460"/>
    </location>
</feature>
<comment type="similarity">
    <text evidence="2">Belongs to the G-protein coupled receptor 2 family.</text>
</comment>
<dbReference type="GeneID" id="118406067"/>
<dbReference type="SMART" id="SM00008">
    <property type="entry name" value="HormR"/>
    <property type="match status" value="1"/>
</dbReference>
<keyword evidence="3" id="KW-1003">Cell membrane</keyword>
<dbReference type="PROSITE" id="PS00650">
    <property type="entry name" value="G_PROTEIN_RECEP_F2_2"/>
    <property type="match status" value="1"/>
</dbReference>
<dbReference type="Pfam" id="PF02793">
    <property type="entry name" value="HRM"/>
    <property type="match status" value="1"/>
</dbReference>
<organism evidence="15 16">
    <name type="scientific">Branchiostoma floridae</name>
    <name type="common">Florida lancelet</name>
    <name type="synonym">Amphioxus</name>
    <dbReference type="NCBI Taxonomy" id="7739"/>
    <lineage>
        <taxon>Eukaryota</taxon>
        <taxon>Metazoa</taxon>
        <taxon>Chordata</taxon>
        <taxon>Cephalochordata</taxon>
        <taxon>Leptocardii</taxon>
        <taxon>Amphioxiformes</taxon>
        <taxon>Branchiostomatidae</taxon>
        <taxon>Branchiostoma</taxon>
    </lineage>
</organism>
<evidence type="ECO:0000256" key="11">
    <source>
        <dbReference type="SAM" id="MobiDB-lite"/>
    </source>
</evidence>
<keyword evidence="15" id="KW-1185">Reference proteome</keyword>
<dbReference type="OMA" id="AETTHVR"/>
<feature type="transmembrane region" description="Helical" evidence="12">
    <location>
        <begin position="270"/>
        <end position="295"/>
    </location>
</feature>
<dbReference type="Proteomes" id="UP000001554">
    <property type="component" value="Chromosome 18"/>
</dbReference>
<evidence type="ECO:0000259" key="13">
    <source>
        <dbReference type="PROSITE" id="PS50227"/>
    </source>
</evidence>
<keyword evidence="7 12" id="KW-0472">Membrane</keyword>
<comment type="subcellular location">
    <subcellularLocation>
        <location evidence="1">Cell membrane</location>
        <topology evidence="1">Multi-pass membrane protein</topology>
    </subcellularLocation>
</comment>
<evidence type="ECO:0000256" key="2">
    <source>
        <dbReference type="ARBA" id="ARBA00005314"/>
    </source>
</evidence>
<name>A0A9J7HLS9_BRAFL</name>
<dbReference type="GO" id="GO:0005886">
    <property type="term" value="C:plasma membrane"/>
    <property type="evidence" value="ECO:0000318"/>
    <property type="project" value="GO_Central"/>
</dbReference>
<dbReference type="PRINTS" id="PR00249">
    <property type="entry name" value="GPCRSECRETIN"/>
</dbReference>
<dbReference type="KEGG" id="bfo:118406067"/>
<dbReference type="InterPro" id="IPR017981">
    <property type="entry name" value="GPCR_2-like_7TM"/>
</dbReference>
<keyword evidence="8" id="KW-0675">Receptor</keyword>
<feature type="transmembrane region" description="Helical" evidence="12">
    <location>
        <begin position="347"/>
        <end position="366"/>
    </location>
</feature>
<feature type="transmembrane region" description="Helical" evidence="12">
    <location>
        <begin position="194"/>
        <end position="216"/>
    </location>
</feature>
<evidence type="ECO:0000256" key="1">
    <source>
        <dbReference type="ARBA" id="ARBA00004651"/>
    </source>
</evidence>
<accession>A0A9J7HLS9</accession>
<dbReference type="Gene3D" id="1.20.1070.10">
    <property type="entry name" value="Rhodopsin 7-helix transmembrane proteins"/>
    <property type="match status" value="1"/>
</dbReference>
<keyword evidence="10" id="KW-0807">Transducer</keyword>
<keyword evidence="9" id="KW-0325">Glycoprotein</keyword>
<evidence type="ECO:0000256" key="6">
    <source>
        <dbReference type="ARBA" id="ARBA00023040"/>
    </source>
</evidence>
<keyword evidence="4 12" id="KW-0812">Transmembrane</keyword>
<dbReference type="InterPro" id="IPR017983">
    <property type="entry name" value="GPCR_2_secretin-like_CS"/>
</dbReference>
<evidence type="ECO:0000259" key="14">
    <source>
        <dbReference type="PROSITE" id="PS50261"/>
    </source>
</evidence>
<dbReference type="InterPro" id="IPR000832">
    <property type="entry name" value="GPCR_2_secretin-like"/>
</dbReference>
<evidence type="ECO:0000256" key="12">
    <source>
        <dbReference type="SAM" id="Phobius"/>
    </source>
</evidence>
<dbReference type="InterPro" id="IPR050332">
    <property type="entry name" value="GPCR_2"/>
</dbReference>
<evidence type="ECO:0000256" key="3">
    <source>
        <dbReference type="ARBA" id="ARBA00022475"/>
    </source>
</evidence>
<evidence type="ECO:0000313" key="16">
    <source>
        <dbReference type="RefSeq" id="XP_035661818.1"/>
    </source>
</evidence>
<feature type="transmembrane region" description="Helical" evidence="12">
    <location>
        <begin position="228"/>
        <end position="250"/>
    </location>
</feature>
<feature type="domain" description="G-protein coupled receptors family 2 profile 2" evidence="14">
    <location>
        <begin position="116"/>
        <end position="402"/>
    </location>
</feature>
<dbReference type="OrthoDB" id="5967113at2759"/>
<evidence type="ECO:0000256" key="7">
    <source>
        <dbReference type="ARBA" id="ARBA00023136"/>
    </source>
</evidence>
<dbReference type="Pfam" id="PF00002">
    <property type="entry name" value="7tm_2"/>
    <property type="match status" value="1"/>
</dbReference>
<dbReference type="PANTHER" id="PTHR45620:SF40">
    <property type="entry name" value="CORTICOTROPIN-RELEASING FACTOR RECEPTOR 2-LIKE ISOFORM X1"/>
    <property type="match status" value="1"/>
</dbReference>
<dbReference type="PROSITE" id="PS50227">
    <property type="entry name" value="G_PROTEIN_RECEP_F2_3"/>
    <property type="match status" value="1"/>
</dbReference>
<dbReference type="InterPro" id="IPR036445">
    <property type="entry name" value="GPCR_2_extracell_dom_sf"/>
</dbReference>
<dbReference type="AlphaFoldDB" id="A0A9J7HLS9"/>
<dbReference type="SUPFAM" id="SSF111418">
    <property type="entry name" value="Hormone receptor domain"/>
    <property type="match status" value="1"/>
</dbReference>
<sequence>MALWYINFTDLGVLDVELEDLLAISDGPACQERFSSISHAGLSCNSTWDSIYCWPSIPAGHTIFLPCPHHKGFDSSKILAHRTCDEDGEWLMGNWTNYTACLQYPFKPDAAVLLAVRDIYVVGSSLSLLTLCVTLFIFCYFRRLQCDRIRIHKHFVLSLILRAIILIVLLQPFLDISGSYEYMNEPAVCRGLVVLLQYFSLTNIFWMLIEGLFLYVRCVVAVMRHISSLTVFYVIGWGAPVVFVAVWTVVMSVYDTKPCWHHYGRLKYVWIISGPIVGALLVNLYFLFHILAVLVTKIKDDQKTPHATEPWHELTLGFKLDLKDGTSNMAAAAVPKKPGEMERIRKALRALFVLLPLLGLTNLLFFVDPQDGGVGENIFQIFNALLQSTQGLVVSIIYCFTNDEVKSVIRDRMNRQKQPLTNKTVLSATNCHRRSAQSTTCTPGRDPDVRIQRSERSSVV</sequence>
<evidence type="ECO:0000313" key="15">
    <source>
        <dbReference type="Proteomes" id="UP000001554"/>
    </source>
</evidence>
<gene>
    <name evidence="16" type="primary">LOC118406067</name>
</gene>
<reference evidence="16" key="2">
    <citation type="submission" date="2025-08" db="UniProtKB">
        <authorList>
            <consortium name="RefSeq"/>
        </authorList>
    </citation>
    <scope>IDENTIFICATION</scope>
    <source>
        <strain evidence="16">S238N-H82</strain>
        <tissue evidence="16">Testes</tissue>
    </source>
</reference>